<reference evidence="11 12" key="1">
    <citation type="submission" date="2018-08" db="EMBL/GenBank/DDBJ databases">
        <title>A genome reference for cultivated species of the human gut microbiota.</title>
        <authorList>
            <person name="Zou Y."/>
            <person name="Xue W."/>
            <person name="Luo G."/>
        </authorList>
    </citation>
    <scope>NUCLEOTIDE SEQUENCE [LARGE SCALE GENOMIC DNA]</scope>
    <source>
        <strain evidence="11 12">AM27-17</strain>
    </source>
</reference>
<dbReference type="InterPro" id="IPR039426">
    <property type="entry name" value="TonB-dep_rcpt-like"/>
</dbReference>
<dbReference type="InterPro" id="IPR036942">
    <property type="entry name" value="Beta-barrel_TonB_sf"/>
</dbReference>
<evidence type="ECO:0000313" key="12">
    <source>
        <dbReference type="Proteomes" id="UP000285650"/>
    </source>
</evidence>
<keyword evidence="11" id="KW-0675">Receptor</keyword>
<dbReference type="InterPro" id="IPR012910">
    <property type="entry name" value="Plug_dom"/>
</dbReference>
<evidence type="ECO:0000256" key="8">
    <source>
        <dbReference type="SAM" id="MobiDB-lite"/>
    </source>
</evidence>
<keyword evidence="5 7" id="KW-0472">Membrane</keyword>
<dbReference type="SUPFAM" id="SSF56935">
    <property type="entry name" value="Porins"/>
    <property type="match status" value="1"/>
</dbReference>
<feature type="domain" description="TonB-dependent receptor plug" evidence="10">
    <location>
        <begin position="140"/>
        <end position="249"/>
    </location>
</feature>
<dbReference type="GO" id="GO:0009279">
    <property type="term" value="C:cell outer membrane"/>
    <property type="evidence" value="ECO:0007669"/>
    <property type="project" value="UniProtKB-SubCell"/>
</dbReference>
<evidence type="ECO:0000256" key="3">
    <source>
        <dbReference type="ARBA" id="ARBA00022452"/>
    </source>
</evidence>
<evidence type="ECO:0000256" key="7">
    <source>
        <dbReference type="PROSITE-ProRule" id="PRU01360"/>
    </source>
</evidence>
<gene>
    <name evidence="11" type="ORF">DW712_07310</name>
</gene>
<dbReference type="Gene3D" id="2.170.130.10">
    <property type="entry name" value="TonB-dependent receptor, plug domain"/>
    <property type="match status" value="1"/>
</dbReference>
<dbReference type="InterPro" id="IPR023997">
    <property type="entry name" value="TonB-dep_OMP_SusC/RagA_CS"/>
</dbReference>
<keyword evidence="2 7" id="KW-0813">Transport</keyword>
<evidence type="ECO:0000256" key="6">
    <source>
        <dbReference type="ARBA" id="ARBA00023237"/>
    </source>
</evidence>
<evidence type="ECO:0000256" key="9">
    <source>
        <dbReference type="SAM" id="SignalP"/>
    </source>
</evidence>
<dbReference type="AlphaFoldDB" id="A0A414LE78"/>
<dbReference type="Gene3D" id="2.40.170.20">
    <property type="entry name" value="TonB-dependent receptor, beta-barrel domain"/>
    <property type="match status" value="1"/>
</dbReference>
<proteinExistence type="inferred from homology"/>
<dbReference type="NCBIfam" id="TIGR04056">
    <property type="entry name" value="OMP_RagA_SusC"/>
    <property type="match status" value="1"/>
</dbReference>
<evidence type="ECO:0000256" key="5">
    <source>
        <dbReference type="ARBA" id="ARBA00023136"/>
    </source>
</evidence>
<dbReference type="Pfam" id="PF07715">
    <property type="entry name" value="Plug"/>
    <property type="match status" value="1"/>
</dbReference>
<feature type="chain" id="PRO_5018975937" evidence="9">
    <location>
        <begin position="30"/>
        <end position="1054"/>
    </location>
</feature>
<keyword evidence="9" id="KW-0732">Signal</keyword>
<keyword evidence="3 7" id="KW-1134">Transmembrane beta strand</keyword>
<evidence type="ECO:0000313" key="11">
    <source>
        <dbReference type="EMBL" id="RHE92931.1"/>
    </source>
</evidence>
<protein>
    <submittedName>
        <fullName evidence="11">TonB-dependent receptor</fullName>
    </submittedName>
</protein>
<evidence type="ECO:0000256" key="1">
    <source>
        <dbReference type="ARBA" id="ARBA00004571"/>
    </source>
</evidence>
<sequence length="1054" mass="117412">MKHFFTNRRSFALASTTVALLIGSMNLSATENSKGSSERQEIVAQAQVGRKITVKVSDAYGPVIGANVVVKGTTNGGITDIDGNVSLNNVSQGETIVISYIGYVTKEIPVGASSLITVELSEDAEALDEVVVVGYGTTRKSDLTGAIAQIDPTKKEERFSANATDLLRNTVAGMNIPFSTSAKGDINTDNILIRGTNSIKASNGPLIVLDGIIWDGDLADISSGDIERIDVMKDASSAAVYGSRAANGVIQITTKKGSSGAPTVTLSTNFGFTKPYEIRKVLDGPGYVNMRVNLMKAVRGNANEVNGVNYYDDPSSLSGSSLDEWMSFSKASGDPVSEWLTRLNFYPIEIQNYKAGRTIDWADLIFQTGFKQDYNMNISGGSDRTKYYFSIGYSDVEGFVVGDEYEAIRSRLNLETRINKYFSVGANAQFAVRNQGSIAVGTHYNQMSPYSSLYDENGIMKQYPFDNSGQDGGSNPLLTREYSDDLNKTYDLNTKVWGMINLPFDITYTLNIVNNFTSNKHYRHDSSSSPANNSGGDAYRHNSSSHSWTIENLIKWNKTFGEHSFDVTLMQNAEKFQSWYDAMSNSGFDPTDVLGFHAMGFGKNPSISSNDEVDTRNALLARLNYIYNDRYYLTAAVRRDGYSAFGQDNPYATFPTMALGWRISNESFFKVDWVDNLKLRLSWGANGNSAIGRYDALATMGNIKLLQAYASSGAYYTKSGLTINRLANADLQWEKTTATNFGFDFNLFGNRLNGTVEYYISKTTNLLLDRQLPSIVGVKSVASNMGQVNNNGWEITLNSLNLDIKNKLQWYTNLSLSGYRNRIVHLYGDYDENGVEQDDTENGWYIGHSIDAIYDYKSNGIWQTEELEAARAEGKEYAGYYPGDYKMVDVNNDGEYRPEDDRQFLGHKNPHLFLNMTNDFTIFNDFTFSFTLYGAFGGMKNYNYEHFGALTLSDFDIPYWTEENRSNKYPRMSERDIDAVKTTNYIKTDFIRLSNITLGYNLPSKFIKHIGLTSAKVFCNVENVAVWSPWPVWDPENTGGAVPRKFNFGVNVKF</sequence>
<feature type="compositionally biased region" description="Polar residues" evidence="8">
    <location>
        <begin position="527"/>
        <end position="541"/>
    </location>
</feature>
<accession>A0A414LE78</accession>
<keyword evidence="4 7" id="KW-0812">Transmembrane</keyword>
<dbReference type="EMBL" id="QSKV01000004">
    <property type="protein sequence ID" value="RHE92931.1"/>
    <property type="molecule type" value="Genomic_DNA"/>
</dbReference>
<comment type="subcellular location">
    <subcellularLocation>
        <location evidence="1 7">Cell outer membrane</location>
        <topology evidence="1 7">Multi-pass membrane protein</topology>
    </subcellularLocation>
</comment>
<organism evidence="11 12">
    <name type="scientific">Bacteroides intestinalis</name>
    <dbReference type="NCBI Taxonomy" id="329854"/>
    <lineage>
        <taxon>Bacteria</taxon>
        <taxon>Pseudomonadati</taxon>
        <taxon>Bacteroidota</taxon>
        <taxon>Bacteroidia</taxon>
        <taxon>Bacteroidales</taxon>
        <taxon>Bacteroidaceae</taxon>
        <taxon>Bacteroides</taxon>
    </lineage>
</organism>
<name>A0A414LE78_9BACE</name>
<evidence type="ECO:0000256" key="2">
    <source>
        <dbReference type="ARBA" id="ARBA00022448"/>
    </source>
</evidence>
<dbReference type="SUPFAM" id="SSF49464">
    <property type="entry name" value="Carboxypeptidase regulatory domain-like"/>
    <property type="match status" value="1"/>
</dbReference>
<dbReference type="PROSITE" id="PS52016">
    <property type="entry name" value="TONB_DEPENDENT_REC_3"/>
    <property type="match status" value="1"/>
</dbReference>
<comment type="similarity">
    <text evidence="7">Belongs to the TonB-dependent receptor family.</text>
</comment>
<dbReference type="InterPro" id="IPR023996">
    <property type="entry name" value="TonB-dep_OMP_SusC/RagA"/>
</dbReference>
<dbReference type="Pfam" id="PF13715">
    <property type="entry name" value="CarbopepD_reg_2"/>
    <property type="match status" value="1"/>
</dbReference>
<dbReference type="Gene3D" id="2.60.40.1120">
    <property type="entry name" value="Carboxypeptidase-like, regulatory domain"/>
    <property type="match status" value="1"/>
</dbReference>
<feature type="signal peptide" evidence="9">
    <location>
        <begin position="1"/>
        <end position="29"/>
    </location>
</feature>
<keyword evidence="6 7" id="KW-0998">Cell outer membrane</keyword>
<dbReference type="RefSeq" id="WP_118221471.1">
    <property type="nucleotide sequence ID" value="NZ_JADNIJ010000002.1"/>
</dbReference>
<dbReference type="NCBIfam" id="TIGR04057">
    <property type="entry name" value="SusC_RagA_signa"/>
    <property type="match status" value="1"/>
</dbReference>
<evidence type="ECO:0000259" key="10">
    <source>
        <dbReference type="Pfam" id="PF07715"/>
    </source>
</evidence>
<dbReference type="InterPro" id="IPR008969">
    <property type="entry name" value="CarboxyPept-like_regulatory"/>
</dbReference>
<comment type="caution">
    <text evidence="11">The sequence shown here is derived from an EMBL/GenBank/DDBJ whole genome shotgun (WGS) entry which is preliminary data.</text>
</comment>
<feature type="region of interest" description="Disordered" evidence="8">
    <location>
        <begin position="522"/>
        <end position="541"/>
    </location>
</feature>
<dbReference type="Proteomes" id="UP000285650">
    <property type="component" value="Unassembled WGS sequence"/>
</dbReference>
<dbReference type="InterPro" id="IPR037066">
    <property type="entry name" value="Plug_dom_sf"/>
</dbReference>
<evidence type="ECO:0000256" key="4">
    <source>
        <dbReference type="ARBA" id="ARBA00022692"/>
    </source>
</evidence>